<dbReference type="RefSeq" id="WP_197902523.1">
    <property type="nucleotide sequence ID" value="NZ_JACSGR010000002.1"/>
</dbReference>
<dbReference type="InterPro" id="IPR031982">
    <property type="entry name" value="PilE-like"/>
</dbReference>
<dbReference type="Gene3D" id="3.30.700.10">
    <property type="entry name" value="Glycoprotein, Type 4 Pilin"/>
    <property type="match status" value="1"/>
</dbReference>
<dbReference type="NCBIfam" id="TIGR02532">
    <property type="entry name" value="IV_pilin_GFxxxE"/>
    <property type="match status" value="1"/>
</dbReference>
<organism evidence="3 4">
    <name type="scientific">Eikenella glucosivorans</name>
    <dbReference type="NCBI Taxonomy" id="2766967"/>
    <lineage>
        <taxon>Bacteria</taxon>
        <taxon>Pseudomonadati</taxon>
        <taxon>Pseudomonadota</taxon>
        <taxon>Betaproteobacteria</taxon>
        <taxon>Neisseriales</taxon>
        <taxon>Neisseriaceae</taxon>
        <taxon>Eikenella</taxon>
    </lineage>
</organism>
<comment type="caution">
    <text evidence="3">The sequence shown here is derived from an EMBL/GenBank/DDBJ whole genome shotgun (WGS) entry which is preliminary data.</text>
</comment>
<dbReference type="Pfam" id="PF07963">
    <property type="entry name" value="N_methyl"/>
    <property type="match status" value="1"/>
</dbReference>
<evidence type="ECO:0000313" key="3">
    <source>
        <dbReference type="EMBL" id="MBH5328603.1"/>
    </source>
</evidence>
<dbReference type="InterPro" id="IPR000983">
    <property type="entry name" value="Bac_GSPG_pilin"/>
</dbReference>
<dbReference type="PROSITE" id="PS00409">
    <property type="entry name" value="PROKAR_NTER_METHYL"/>
    <property type="match status" value="1"/>
</dbReference>
<dbReference type="Proteomes" id="UP000768471">
    <property type="component" value="Unassembled WGS sequence"/>
</dbReference>
<keyword evidence="2" id="KW-0472">Membrane</keyword>
<dbReference type="PANTHER" id="PTHR30093:SF47">
    <property type="entry name" value="TYPE IV PILUS NON-CORE MINOR PILIN PILE"/>
    <property type="match status" value="1"/>
</dbReference>
<dbReference type="EMBL" id="JACSGR010000002">
    <property type="protein sequence ID" value="MBH5328603.1"/>
    <property type="molecule type" value="Genomic_DNA"/>
</dbReference>
<reference evidence="3 4" key="1">
    <citation type="submission" date="2020-09" db="EMBL/GenBank/DDBJ databases">
        <title>Eikenella S3660 sp. nov., isolated from a throat swab.</title>
        <authorList>
            <person name="Buhl M."/>
        </authorList>
    </citation>
    <scope>NUCLEOTIDE SEQUENCE [LARGE SCALE GENOMIC DNA]</scope>
    <source>
        <strain evidence="3 4">S3360</strain>
    </source>
</reference>
<dbReference type="InterPro" id="IPR045584">
    <property type="entry name" value="Pilin-like"/>
</dbReference>
<keyword evidence="1" id="KW-0488">Methylation</keyword>
<dbReference type="PANTHER" id="PTHR30093">
    <property type="entry name" value="GENERAL SECRETION PATHWAY PROTEIN G"/>
    <property type="match status" value="1"/>
</dbReference>
<evidence type="ECO:0000313" key="4">
    <source>
        <dbReference type="Proteomes" id="UP000768471"/>
    </source>
</evidence>
<dbReference type="Pfam" id="PF16732">
    <property type="entry name" value="ComP_DUS"/>
    <property type="match status" value="1"/>
</dbReference>
<dbReference type="PRINTS" id="PR00813">
    <property type="entry name" value="BCTERIALGSPG"/>
</dbReference>
<feature type="transmembrane region" description="Helical" evidence="2">
    <location>
        <begin position="6"/>
        <end position="28"/>
    </location>
</feature>
<dbReference type="SUPFAM" id="SSF54523">
    <property type="entry name" value="Pili subunits"/>
    <property type="match status" value="1"/>
</dbReference>
<dbReference type="InterPro" id="IPR012902">
    <property type="entry name" value="N_methyl_site"/>
</dbReference>
<accession>A0ABS0N8H3</accession>
<sequence>MKTQTSGFSLLEVMVVVAIIGILAAIALPSYQSHVEKTHLAAAKNNLVDIVSQMRRNKLLNNGNYSIPGLTRLISAQNSDANSRYTFIAGNTNINDYFVYVQPRQRNFTKSLYITAAGTVYECKNVAAAQSRSSADCTLSSR</sequence>
<evidence type="ECO:0000256" key="1">
    <source>
        <dbReference type="ARBA" id="ARBA00022481"/>
    </source>
</evidence>
<evidence type="ECO:0000256" key="2">
    <source>
        <dbReference type="SAM" id="Phobius"/>
    </source>
</evidence>
<keyword evidence="4" id="KW-1185">Reference proteome</keyword>
<gene>
    <name evidence="3" type="ORF">H9Q10_02815</name>
</gene>
<proteinExistence type="predicted"/>
<name>A0ABS0N8H3_9NEIS</name>
<protein>
    <submittedName>
        <fullName evidence="3">Prepilin-type N-terminal cleavage/methylation domain-containing protein</fullName>
    </submittedName>
</protein>
<keyword evidence="2" id="KW-0812">Transmembrane</keyword>
<keyword evidence="2" id="KW-1133">Transmembrane helix</keyword>